<organism evidence="2 3">
    <name type="scientific">Austropuccinia psidii MF-1</name>
    <dbReference type="NCBI Taxonomy" id="1389203"/>
    <lineage>
        <taxon>Eukaryota</taxon>
        <taxon>Fungi</taxon>
        <taxon>Dikarya</taxon>
        <taxon>Basidiomycota</taxon>
        <taxon>Pucciniomycotina</taxon>
        <taxon>Pucciniomycetes</taxon>
        <taxon>Pucciniales</taxon>
        <taxon>Sphaerophragmiaceae</taxon>
        <taxon>Austropuccinia</taxon>
    </lineage>
</organism>
<reference evidence="2" key="1">
    <citation type="submission" date="2021-03" db="EMBL/GenBank/DDBJ databases">
        <title>Draft genome sequence of rust myrtle Austropuccinia psidii MF-1, a brazilian biotype.</title>
        <authorList>
            <person name="Quecine M.C."/>
            <person name="Pachon D.M.R."/>
            <person name="Bonatelli M.L."/>
            <person name="Correr F.H."/>
            <person name="Franceschini L.M."/>
            <person name="Leite T.F."/>
            <person name="Margarido G.R.A."/>
            <person name="Almeida C.A."/>
            <person name="Ferrarezi J.A."/>
            <person name="Labate C.A."/>
        </authorList>
    </citation>
    <scope>NUCLEOTIDE SEQUENCE</scope>
    <source>
        <strain evidence="2">MF-1</strain>
    </source>
</reference>
<protein>
    <recommendedName>
        <fullName evidence="1">Reverse transcriptase Ty1/copia-type domain-containing protein</fullName>
    </recommendedName>
</protein>
<gene>
    <name evidence="2" type="ORF">O181_070458</name>
</gene>
<dbReference type="AlphaFoldDB" id="A0A9Q3F3Y4"/>
<feature type="domain" description="Reverse transcriptase Ty1/copia-type" evidence="1">
    <location>
        <begin position="152"/>
        <end position="289"/>
    </location>
</feature>
<dbReference type="InterPro" id="IPR013103">
    <property type="entry name" value="RVT_2"/>
</dbReference>
<evidence type="ECO:0000313" key="2">
    <source>
        <dbReference type="EMBL" id="MBW0530743.1"/>
    </source>
</evidence>
<keyword evidence="3" id="KW-1185">Reference proteome</keyword>
<dbReference type="Proteomes" id="UP000765509">
    <property type="component" value="Unassembled WGS sequence"/>
</dbReference>
<dbReference type="Pfam" id="PF07727">
    <property type="entry name" value="RVT_2"/>
    <property type="match status" value="1"/>
</dbReference>
<evidence type="ECO:0000259" key="1">
    <source>
        <dbReference type="Pfam" id="PF07727"/>
    </source>
</evidence>
<evidence type="ECO:0000313" key="3">
    <source>
        <dbReference type="Proteomes" id="UP000765509"/>
    </source>
</evidence>
<proteinExistence type="predicted"/>
<comment type="caution">
    <text evidence="2">The sequence shown here is derived from an EMBL/GenBank/DDBJ whole genome shotgun (WGS) entry which is preliminary data.</text>
</comment>
<dbReference type="OrthoDB" id="2506833at2759"/>
<dbReference type="EMBL" id="AVOT02036267">
    <property type="protein sequence ID" value="MBW0530743.1"/>
    <property type="molecule type" value="Genomic_DNA"/>
</dbReference>
<accession>A0A9Q3F3Y4</accession>
<sequence>MVVNPTISMNQLQQVLPTTSLLTVKLRIPTLEKKLVIEQEENFTNTFPSDIPSVNSSKVASSTQQSKHYDYVPYYKQAPKNISSSISQENFVLGKRNDCNSNQLMLADVVPYAQAISDPLERTKWQKAMDTEFNSLIAHNTGELVPYPDKPAKVIGGNHQEHILHSYETWASVGQNETFKVMLYLVINFNYFPYQFDIETAFLHGKMDELVHVKQVKGYELKGKENWVWHIKKSLYGAKQAPQMWKEKLTVTLSSLGLISAQSDELLFTNSDKSLLLHVHVDDGFIISK</sequence>
<name>A0A9Q3F3Y4_9BASI</name>